<proteinExistence type="predicted"/>
<sequence>MRDIRAFPVEKGSVALWWLGQNSFLFKSPEGTLAGVDLYLTDSCAALGHAAGINLSRAVPILIQPEELDIDLFTCTHNHQDHTDPETIRNLRNKDVFTFLGPHPSCDVFRQEGVESGRIQAAWPQCEFEFRDLKLRGTFALPTDTTDLNHMGFLLQFGNGPKIYITGDTDYTELLHEAAAHKPDLLITCINGGFNNLSFWEAAQLAEAVKPKAAVPCHYDMFPDNSVNPRMFEAAMKLKCPDVRYAQPEHGKPFVFDIG</sequence>
<dbReference type="AlphaFoldDB" id="A0A7S7SIW9"/>
<evidence type="ECO:0000313" key="2">
    <source>
        <dbReference type="Proteomes" id="UP000593892"/>
    </source>
</evidence>
<keyword evidence="2" id="KW-1185">Reference proteome</keyword>
<dbReference type="KEGG" id="pfer:IRI77_21380"/>
<keyword evidence="1" id="KW-0378">Hydrolase</keyword>
<protein>
    <submittedName>
        <fullName evidence="1">MBL fold metallo-hydrolase</fullName>
    </submittedName>
</protein>
<dbReference type="PANTHER" id="PTHR43546:SF3">
    <property type="entry name" value="UPF0173 METAL-DEPENDENT HYDROLASE MJ1163"/>
    <property type="match status" value="1"/>
</dbReference>
<evidence type="ECO:0000313" key="1">
    <source>
        <dbReference type="EMBL" id="QOY85375.1"/>
    </source>
</evidence>
<dbReference type="GO" id="GO:0016787">
    <property type="term" value="F:hydrolase activity"/>
    <property type="evidence" value="ECO:0007669"/>
    <property type="project" value="UniProtKB-KW"/>
</dbReference>
<reference evidence="1 2" key="1">
    <citation type="submission" date="2020-10" db="EMBL/GenBank/DDBJ databases">
        <title>Complete genome sequence of Paludibaculum fermentans P105T, a facultatively anaerobic acidobacterium capable of dissimilatory Fe(III) reduction.</title>
        <authorList>
            <person name="Dedysh S.N."/>
            <person name="Beletsky A.V."/>
            <person name="Kulichevskaya I.S."/>
            <person name="Mardanov A.V."/>
            <person name="Ravin N.V."/>
        </authorList>
    </citation>
    <scope>NUCLEOTIDE SEQUENCE [LARGE SCALE GENOMIC DNA]</scope>
    <source>
        <strain evidence="1 2">P105</strain>
    </source>
</reference>
<dbReference type="SUPFAM" id="SSF56281">
    <property type="entry name" value="Metallo-hydrolase/oxidoreductase"/>
    <property type="match status" value="1"/>
</dbReference>
<organism evidence="1 2">
    <name type="scientific">Paludibaculum fermentans</name>
    <dbReference type="NCBI Taxonomy" id="1473598"/>
    <lineage>
        <taxon>Bacteria</taxon>
        <taxon>Pseudomonadati</taxon>
        <taxon>Acidobacteriota</taxon>
        <taxon>Terriglobia</taxon>
        <taxon>Bryobacterales</taxon>
        <taxon>Bryobacteraceae</taxon>
        <taxon>Paludibaculum</taxon>
    </lineage>
</organism>
<dbReference type="InterPro" id="IPR050114">
    <property type="entry name" value="UPF0173_UPF0282_UlaG_hydrolase"/>
</dbReference>
<gene>
    <name evidence="1" type="ORF">IRI77_21380</name>
</gene>
<dbReference type="Pfam" id="PF13483">
    <property type="entry name" value="Lactamase_B_3"/>
    <property type="match status" value="1"/>
</dbReference>
<dbReference type="EMBL" id="CP063849">
    <property type="protein sequence ID" value="QOY85375.1"/>
    <property type="molecule type" value="Genomic_DNA"/>
</dbReference>
<dbReference type="PANTHER" id="PTHR43546">
    <property type="entry name" value="UPF0173 METAL-DEPENDENT HYDROLASE MJ1163-RELATED"/>
    <property type="match status" value="1"/>
</dbReference>
<dbReference type="Proteomes" id="UP000593892">
    <property type="component" value="Chromosome"/>
</dbReference>
<dbReference type="Gene3D" id="3.60.15.10">
    <property type="entry name" value="Ribonuclease Z/Hydroxyacylglutathione hydrolase-like"/>
    <property type="match status" value="1"/>
</dbReference>
<name>A0A7S7SIW9_PALFE</name>
<dbReference type="RefSeq" id="WP_194447045.1">
    <property type="nucleotide sequence ID" value="NZ_CP063849.1"/>
</dbReference>
<dbReference type="InterPro" id="IPR036866">
    <property type="entry name" value="RibonucZ/Hydroxyglut_hydro"/>
</dbReference>
<accession>A0A7S7SIW9</accession>